<dbReference type="Proteomes" id="UP000070255">
    <property type="component" value="Unassembled WGS sequence"/>
</dbReference>
<feature type="domain" description="Tlde1" evidence="1">
    <location>
        <begin position="24"/>
        <end position="148"/>
    </location>
</feature>
<name>A0ABR5TDW5_9BURK</name>
<gene>
    <name evidence="2" type="ORF">WS72_09365</name>
</gene>
<dbReference type="InterPro" id="IPR021225">
    <property type="entry name" value="Tlde1_dom"/>
</dbReference>
<dbReference type="RefSeq" id="WP_059577520.1">
    <property type="nucleotide sequence ID" value="NZ_CP013417.1"/>
</dbReference>
<evidence type="ECO:0000313" key="3">
    <source>
        <dbReference type="Proteomes" id="UP000070255"/>
    </source>
</evidence>
<reference evidence="2 3" key="1">
    <citation type="submission" date="2015-11" db="EMBL/GenBank/DDBJ databases">
        <authorList>
            <person name="Sahl J."/>
            <person name="Wagner D."/>
            <person name="Keim P."/>
        </authorList>
    </citation>
    <scope>NUCLEOTIDE SEQUENCE [LARGE SCALE GENOMIC DNA]</scope>
    <source>
        <strain evidence="2 3">BDU18</strain>
    </source>
</reference>
<sequence>MPISCTFALNNQKFSTLQCPGVGAFPAFSGTSEGRDNPAAIAKKDVGPLPPGRYYIVDRESGGRLGSIRDFVLEHFYETDRTTWFALYRADGQIDDWTFINGVRRGSFRLHPNGPRGLSEGCVTLVNLQDFVKLRAALKATPMISVPGFAGRAYGTVDVR</sequence>
<organism evidence="2 3">
    <name type="scientific">Burkholderia savannae</name>
    <dbReference type="NCBI Taxonomy" id="1637837"/>
    <lineage>
        <taxon>Bacteria</taxon>
        <taxon>Pseudomonadati</taxon>
        <taxon>Pseudomonadota</taxon>
        <taxon>Betaproteobacteria</taxon>
        <taxon>Burkholderiales</taxon>
        <taxon>Burkholderiaceae</taxon>
        <taxon>Burkholderia</taxon>
        <taxon>pseudomallei group</taxon>
    </lineage>
</organism>
<accession>A0ABR5TDW5</accession>
<evidence type="ECO:0000313" key="2">
    <source>
        <dbReference type="EMBL" id="KWZ43046.1"/>
    </source>
</evidence>
<dbReference type="EMBL" id="LNJQ01000001">
    <property type="protein sequence ID" value="KWZ43046.1"/>
    <property type="molecule type" value="Genomic_DNA"/>
</dbReference>
<dbReference type="Pfam" id="PF10908">
    <property type="entry name" value="Tlde1_dom"/>
    <property type="match status" value="1"/>
</dbReference>
<comment type="caution">
    <text evidence="2">The sequence shown here is derived from an EMBL/GenBank/DDBJ whole genome shotgun (WGS) entry which is preliminary data.</text>
</comment>
<evidence type="ECO:0000259" key="1">
    <source>
        <dbReference type="Pfam" id="PF10908"/>
    </source>
</evidence>
<keyword evidence="3" id="KW-1185">Reference proteome</keyword>
<proteinExistence type="predicted"/>
<protein>
    <recommendedName>
        <fullName evidence="1">Tlde1 domain-containing protein</fullName>
    </recommendedName>
</protein>